<dbReference type="InterPro" id="IPR050768">
    <property type="entry name" value="UPF0353/GerABKA_families"/>
</dbReference>
<evidence type="ECO:0000313" key="4">
    <source>
        <dbReference type="EMBL" id="PYI56916.1"/>
    </source>
</evidence>
<dbReference type="GO" id="GO:0016020">
    <property type="term" value="C:membrane"/>
    <property type="evidence" value="ECO:0007669"/>
    <property type="project" value="InterPro"/>
</dbReference>
<gene>
    <name evidence="4" type="ORF">DLM86_00240</name>
</gene>
<dbReference type="RefSeq" id="WP_110837957.1">
    <property type="nucleotide sequence ID" value="NZ_QJVJ01000001.1"/>
</dbReference>
<dbReference type="EMBL" id="QJVJ01000001">
    <property type="protein sequence ID" value="PYI56916.1"/>
    <property type="molecule type" value="Genomic_DNA"/>
</dbReference>
<keyword evidence="5" id="KW-1185">Reference proteome</keyword>
<proteinExistence type="inferred from homology"/>
<dbReference type="PANTHER" id="PTHR22550:SF16">
    <property type="entry name" value="SPORE GERMINATION PROTEIN"/>
    <property type="match status" value="1"/>
</dbReference>
<evidence type="ECO:0000313" key="5">
    <source>
        <dbReference type="Proteomes" id="UP000247476"/>
    </source>
</evidence>
<comment type="caution">
    <text evidence="4">The sequence shown here is derived from an EMBL/GenBank/DDBJ whole genome shotgun (WGS) entry which is preliminary data.</text>
</comment>
<accession>A0A2V5L2J0</accession>
<reference evidence="4 5" key="1">
    <citation type="submission" date="2018-05" db="EMBL/GenBank/DDBJ databases">
        <title>Paenibacillus flagellatus sp. nov., isolated from selenium mineral soil.</title>
        <authorList>
            <person name="Dai X."/>
        </authorList>
    </citation>
    <scope>NUCLEOTIDE SEQUENCE [LARGE SCALE GENOMIC DNA]</scope>
    <source>
        <strain evidence="4 5">DXL2</strain>
    </source>
</reference>
<dbReference type="InterPro" id="IPR004995">
    <property type="entry name" value="Spore_Ger"/>
</dbReference>
<keyword evidence="3" id="KW-1133">Transmembrane helix</keyword>
<dbReference type="AlphaFoldDB" id="A0A2V5L2J0"/>
<feature type="transmembrane region" description="Helical" evidence="3">
    <location>
        <begin position="377"/>
        <end position="396"/>
    </location>
</feature>
<keyword evidence="3" id="KW-0812">Transmembrane</keyword>
<dbReference type="OrthoDB" id="1726708at2"/>
<dbReference type="PIRSF" id="PIRSF005690">
    <property type="entry name" value="GerBA"/>
    <property type="match status" value="1"/>
</dbReference>
<comment type="similarity">
    <text evidence="1">Belongs to the GerABKA family.</text>
</comment>
<dbReference type="Proteomes" id="UP000247476">
    <property type="component" value="Unassembled WGS sequence"/>
</dbReference>
<dbReference type="GO" id="GO:0009847">
    <property type="term" value="P:spore germination"/>
    <property type="evidence" value="ECO:0007669"/>
    <property type="project" value="InterPro"/>
</dbReference>
<feature type="transmembrane region" description="Helical" evidence="3">
    <location>
        <begin position="285"/>
        <end position="307"/>
    </location>
</feature>
<feature type="transmembrane region" description="Helical" evidence="3">
    <location>
        <begin position="408"/>
        <end position="436"/>
    </location>
</feature>
<keyword evidence="2 3" id="KW-0472">Membrane</keyword>
<dbReference type="Pfam" id="PF03323">
    <property type="entry name" value="GerA"/>
    <property type="match status" value="1"/>
</dbReference>
<organism evidence="4 5">
    <name type="scientific">Paenibacillus flagellatus</name>
    <dbReference type="NCBI Taxonomy" id="2211139"/>
    <lineage>
        <taxon>Bacteria</taxon>
        <taxon>Bacillati</taxon>
        <taxon>Bacillota</taxon>
        <taxon>Bacilli</taxon>
        <taxon>Bacillales</taxon>
        <taxon>Paenibacillaceae</taxon>
        <taxon>Paenibacillus</taxon>
    </lineage>
</organism>
<evidence type="ECO:0000256" key="3">
    <source>
        <dbReference type="SAM" id="Phobius"/>
    </source>
</evidence>
<evidence type="ECO:0000256" key="2">
    <source>
        <dbReference type="ARBA" id="ARBA00023136"/>
    </source>
</evidence>
<evidence type="ECO:0000256" key="1">
    <source>
        <dbReference type="ARBA" id="ARBA00005278"/>
    </source>
</evidence>
<name>A0A2V5L2J0_9BACL</name>
<sequence>MNLETDAVPMRLDDLESWIQDQFVHIPELVVRYVQFGDNGCRRAVLLFMDNMTDKPTIENRILLPLFRYEGAEATPLQAIVAVGRTSPTAELATVQRALFAGNAVLIEEGAGEALVLGSPKPGGRSPDEPTSEFAYRGSHLGFVEQLDDNTAMLRRYLPQSELKVEYVNVGRRGAVRAAVIYLSDVADESVVSEFKRRIRLIDTDSILNIGEMMEWLEERPFSLLPQFLITERPDSAASHLLQGRVAVMMDRATGALIGPATFMSFFQTLDDYNSRWQVASFIRVLRIVGSFIALYLPSFYIAALSFHYEIIPVDLILSIGRTRERVPLPPLLEAFLMELILEMLRESGLRLPNRIGQTVGIVGGIVIGQAAVEAGIVSNIMVIVVSLTAISSFIVPNPDMAAAIRLIRFPTMIAASIFGLVGIVVSIMLLVAHLISLETLKTPYGSPFYPIHLPDWKDTFVRLPSWMMKTRPVAAQAKQLIRRKGRSADDEP</sequence>
<dbReference type="PANTHER" id="PTHR22550">
    <property type="entry name" value="SPORE GERMINATION PROTEIN"/>
    <property type="match status" value="1"/>
</dbReference>
<protein>
    <submittedName>
        <fullName evidence="4">Spore germination protein</fullName>
    </submittedName>
</protein>